<dbReference type="AlphaFoldDB" id="A0A9P5YPU6"/>
<comment type="caution">
    <text evidence="2">The sequence shown here is derived from an EMBL/GenBank/DDBJ whole genome shotgun (WGS) entry which is preliminary data.</text>
</comment>
<keyword evidence="3" id="KW-1185">Reference proteome</keyword>
<reference evidence="2" key="1">
    <citation type="submission" date="2020-11" db="EMBL/GenBank/DDBJ databases">
        <authorList>
            <consortium name="DOE Joint Genome Institute"/>
            <person name="Ahrendt S."/>
            <person name="Riley R."/>
            <person name="Andreopoulos W."/>
            <person name="Labutti K."/>
            <person name="Pangilinan J."/>
            <person name="Ruiz-Duenas F.J."/>
            <person name="Barrasa J.M."/>
            <person name="Sanchez-Garcia M."/>
            <person name="Camarero S."/>
            <person name="Miyauchi S."/>
            <person name="Serrano A."/>
            <person name="Linde D."/>
            <person name="Babiker R."/>
            <person name="Drula E."/>
            <person name="Ayuso-Fernandez I."/>
            <person name="Pacheco R."/>
            <person name="Padilla G."/>
            <person name="Ferreira P."/>
            <person name="Barriuso J."/>
            <person name="Kellner H."/>
            <person name="Castanera R."/>
            <person name="Alfaro M."/>
            <person name="Ramirez L."/>
            <person name="Pisabarro A.G."/>
            <person name="Kuo A."/>
            <person name="Tritt A."/>
            <person name="Lipzen A."/>
            <person name="He G."/>
            <person name="Yan M."/>
            <person name="Ng V."/>
            <person name="Cullen D."/>
            <person name="Martin F."/>
            <person name="Rosso M.-N."/>
            <person name="Henrissat B."/>
            <person name="Hibbett D."/>
            <person name="Martinez A.T."/>
            <person name="Grigoriev I.V."/>
        </authorList>
    </citation>
    <scope>NUCLEOTIDE SEQUENCE</scope>
    <source>
        <strain evidence="2">CIRM-BRFM 674</strain>
    </source>
</reference>
<dbReference type="Proteomes" id="UP000807469">
    <property type="component" value="Unassembled WGS sequence"/>
</dbReference>
<protein>
    <submittedName>
        <fullName evidence="2">Uncharacterized protein</fullName>
    </submittedName>
</protein>
<name>A0A9P5YPU6_9AGAR</name>
<evidence type="ECO:0000313" key="2">
    <source>
        <dbReference type="EMBL" id="KAF9472871.1"/>
    </source>
</evidence>
<evidence type="ECO:0000256" key="1">
    <source>
        <dbReference type="SAM" id="MobiDB-lite"/>
    </source>
</evidence>
<feature type="compositionally biased region" description="Polar residues" evidence="1">
    <location>
        <begin position="1"/>
        <end position="31"/>
    </location>
</feature>
<proteinExistence type="predicted"/>
<dbReference type="EMBL" id="MU155490">
    <property type="protein sequence ID" value="KAF9472871.1"/>
    <property type="molecule type" value="Genomic_DNA"/>
</dbReference>
<evidence type="ECO:0000313" key="3">
    <source>
        <dbReference type="Proteomes" id="UP000807469"/>
    </source>
</evidence>
<feature type="region of interest" description="Disordered" evidence="1">
    <location>
        <begin position="1"/>
        <end position="83"/>
    </location>
</feature>
<accession>A0A9P5YPU6</accession>
<gene>
    <name evidence="2" type="ORF">BDN70DRAFT_886484</name>
</gene>
<organism evidence="2 3">
    <name type="scientific">Pholiota conissans</name>
    <dbReference type="NCBI Taxonomy" id="109636"/>
    <lineage>
        <taxon>Eukaryota</taxon>
        <taxon>Fungi</taxon>
        <taxon>Dikarya</taxon>
        <taxon>Basidiomycota</taxon>
        <taxon>Agaricomycotina</taxon>
        <taxon>Agaricomycetes</taxon>
        <taxon>Agaricomycetidae</taxon>
        <taxon>Agaricales</taxon>
        <taxon>Agaricineae</taxon>
        <taxon>Strophariaceae</taxon>
        <taxon>Pholiota</taxon>
    </lineage>
</organism>
<sequence length="83" mass="8619">MVLLITTSANSLGQCSLSVAQSPRKSPTKSAPSRGEQAAAAKAFGPSVSPQTRQGDKRKRSADQEEGLSKDAGSSTKRNKDTA</sequence>